<feature type="domain" description="MaoC-like" evidence="1">
    <location>
        <begin position="187"/>
        <end position="287"/>
    </location>
</feature>
<keyword evidence="3" id="KW-1185">Reference proteome</keyword>
<dbReference type="Proteomes" id="UP001165413">
    <property type="component" value="Unassembled WGS sequence"/>
</dbReference>
<sequence>MFKLLFKKTHPDVSKGRVEPVLPDIAVHTEIDFTAQAAQLDRYHAMTQWPQLFSDIVHPAYLAMRALTLQAPLISDPKQPFAGLGLVHMGNKMHYTRMLKRSEKITLSCAFGQLWDHKLGWVFSVNSRAYAVADPDTSLLELESHYLYRQKRKPEQCHLPQYCPNKIPFMQFASQSLPLKIAATGTTSQQTSEKITIDNRMARSYAHLSGDYNPIHLFTWTARLFGFKQPIIHGMWTKARVLSTWFSHQKTFAVNQPCTIDVQFMRFISLPNAFTVHAVQVVKSTSDEAISQGEQGPPTTYLAGMPVAWSKDLSPAQVTQDTAGTEIEPHKPFIQVSIR</sequence>
<dbReference type="Pfam" id="PF01575">
    <property type="entry name" value="MaoC_dehydratas"/>
    <property type="match status" value="1"/>
</dbReference>
<dbReference type="PANTHER" id="PTHR43841">
    <property type="entry name" value="3-HYDROXYACYL-THIOESTER DEHYDRATASE HTDX-RELATED"/>
    <property type="match status" value="1"/>
</dbReference>
<name>A0AA41WZ22_9ALTE</name>
<protein>
    <recommendedName>
        <fullName evidence="1">MaoC-like domain-containing protein</fullName>
    </recommendedName>
</protein>
<dbReference type="AlphaFoldDB" id="A0AA41WZ22"/>
<dbReference type="InterPro" id="IPR002539">
    <property type="entry name" value="MaoC-like_dom"/>
</dbReference>
<dbReference type="RefSeq" id="WP_254100745.1">
    <property type="nucleotide sequence ID" value="NZ_JANATA010000013.1"/>
</dbReference>
<dbReference type="PANTHER" id="PTHR43841:SF3">
    <property type="entry name" value="(3R)-HYDROXYACYL-ACP DEHYDRATASE SUBUNIT HADB"/>
    <property type="match status" value="1"/>
</dbReference>
<dbReference type="SUPFAM" id="SSF54637">
    <property type="entry name" value="Thioesterase/thiol ester dehydrase-isomerase"/>
    <property type="match status" value="1"/>
</dbReference>
<evidence type="ECO:0000313" key="3">
    <source>
        <dbReference type="Proteomes" id="UP001165413"/>
    </source>
</evidence>
<gene>
    <name evidence="2" type="ORF">NLF92_08300</name>
</gene>
<reference evidence="2" key="1">
    <citation type="submission" date="2022-07" db="EMBL/GenBank/DDBJ databases">
        <title>Characterization of the Novel Bacterium Alteromonas immobilis LMIT006 and Alteromonas gregis LMIT007.</title>
        <authorList>
            <person name="Lin X."/>
        </authorList>
    </citation>
    <scope>NUCLEOTIDE SEQUENCE</scope>
    <source>
        <strain evidence="2">LMIT007</strain>
    </source>
</reference>
<dbReference type="EMBL" id="JANATA010000013">
    <property type="protein sequence ID" value="MCP3428945.1"/>
    <property type="molecule type" value="Genomic_DNA"/>
</dbReference>
<dbReference type="PRINTS" id="PR01483">
    <property type="entry name" value="FASYNTHASE"/>
</dbReference>
<proteinExistence type="predicted"/>
<comment type="caution">
    <text evidence="2">The sequence shown here is derived from an EMBL/GenBank/DDBJ whole genome shotgun (WGS) entry which is preliminary data.</text>
</comment>
<evidence type="ECO:0000313" key="2">
    <source>
        <dbReference type="EMBL" id="MCP3428945.1"/>
    </source>
</evidence>
<dbReference type="GO" id="GO:0005835">
    <property type="term" value="C:fatty acid synthase complex"/>
    <property type="evidence" value="ECO:0007669"/>
    <property type="project" value="InterPro"/>
</dbReference>
<dbReference type="InterPro" id="IPR029069">
    <property type="entry name" value="HotDog_dom_sf"/>
</dbReference>
<dbReference type="InterPro" id="IPR003965">
    <property type="entry name" value="Fatty_acid_synthase"/>
</dbReference>
<accession>A0AA41WZ22</accession>
<dbReference type="GO" id="GO:0006633">
    <property type="term" value="P:fatty acid biosynthetic process"/>
    <property type="evidence" value="ECO:0007669"/>
    <property type="project" value="InterPro"/>
</dbReference>
<evidence type="ECO:0000259" key="1">
    <source>
        <dbReference type="Pfam" id="PF01575"/>
    </source>
</evidence>
<dbReference type="GO" id="GO:0004312">
    <property type="term" value="F:fatty acid synthase activity"/>
    <property type="evidence" value="ECO:0007669"/>
    <property type="project" value="InterPro"/>
</dbReference>
<organism evidence="2 3">
    <name type="scientific">Opacimonas viscosa</name>
    <dbReference type="NCBI Taxonomy" id="2961944"/>
    <lineage>
        <taxon>Bacteria</taxon>
        <taxon>Pseudomonadati</taxon>
        <taxon>Pseudomonadota</taxon>
        <taxon>Gammaproteobacteria</taxon>
        <taxon>Alteromonadales</taxon>
        <taxon>Alteromonadaceae</taxon>
        <taxon>Opacimonas</taxon>
    </lineage>
</organism>
<dbReference type="Gene3D" id="3.10.129.10">
    <property type="entry name" value="Hotdog Thioesterase"/>
    <property type="match status" value="1"/>
</dbReference>